<sequence length="325" mass="35690">MPTSSPFGPFRGEKGPMLWRAGRPRKLPRLCPEESRRRHSALPSPSPQTPSDLDQVTAGPTPAHTSTINNEASENQSESLAVAHTFVPPYVADFESCIQTQNQVCPESMLHASYDISNQPEPTSPCACLSISYLLLNRLGAKDEMVVPDDLAILRNTVETAADVLDCTKCPLRFSSVLQNATILGVLCVCLAESCVRFSRTIDAKAKEASEAREKPRLSLGGINGSSDNSPAAVMVEVSAEQWKGLMYNAVKTEICGMECHRDKCFMSFIERLEERQREWHKQPLAPDCPPTYQSTCQSIDETPLCLVIIGAAKKNLSQIPNLLE</sequence>
<organism evidence="1 2">
    <name type="scientific">Fusarium decemcellulare</name>
    <dbReference type="NCBI Taxonomy" id="57161"/>
    <lineage>
        <taxon>Eukaryota</taxon>
        <taxon>Fungi</taxon>
        <taxon>Dikarya</taxon>
        <taxon>Ascomycota</taxon>
        <taxon>Pezizomycotina</taxon>
        <taxon>Sordariomycetes</taxon>
        <taxon>Hypocreomycetidae</taxon>
        <taxon>Hypocreales</taxon>
        <taxon>Nectriaceae</taxon>
        <taxon>Fusarium</taxon>
        <taxon>Fusarium decemcellulare species complex</taxon>
    </lineage>
</organism>
<dbReference type="EMBL" id="JANRMS010002367">
    <property type="protein sequence ID" value="KAJ3522853.1"/>
    <property type="molecule type" value="Genomic_DNA"/>
</dbReference>
<gene>
    <name evidence="1" type="ORF">NM208_g12689</name>
</gene>
<dbReference type="Proteomes" id="UP001148629">
    <property type="component" value="Unassembled WGS sequence"/>
</dbReference>
<reference evidence="1" key="1">
    <citation type="submission" date="2022-08" db="EMBL/GenBank/DDBJ databases">
        <title>Genome Sequence of Fusarium decemcellulare.</title>
        <authorList>
            <person name="Buettner E."/>
        </authorList>
    </citation>
    <scope>NUCLEOTIDE SEQUENCE</scope>
    <source>
        <strain evidence="1">Babe19</strain>
    </source>
</reference>
<keyword evidence="2" id="KW-1185">Reference proteome</keyword>
<evidence type="ECO:0000313" key="2">
    <source>
        <dbReference type="Proteomes" id="UP001148629"/>
    </source>
</evidence>
<evidence type="ECO:0000313" key="1">
    <source>
        <dbReference type="EMBL" id="KAJ3522853.1"/>
    </source>
</evidence>
<accession>A0ACC1RPI1</accession>
<protein>
    <submittedName>
        <fullName evidence="1">Uncharacterized protein</fullName>
    </submittedName>
</protein>
<proteinExistence type="predicted"/>
<comment type="caution">
    <text evidence="1">The sequence shown here is derived from an EMBL/GenBank/DDBJ whole genome shotgun (WGS) entry which is preliminary data.</text>
</comment>
<name>A0ACC1RPI1_9HYPO</name>